<comment type="caution">
    <text evidence="2">The sequence shown here is derived from an EMBL/GenBank/DDBJ whole genome shotgun (WGS) entry which is preliminary data.</text>
</comment>
<accession>A0AAJ0GMI1</accession>
<evidence type="ECO:0000256" key="1">
    <source>
        <dbReference type="SAM" id="MobiDB-lite"/>
    </source>
</evidence>
<protein>
    <submittedName>
        <fullName evidence="2">Uncharacterized protein</fullName>
    </submittedName>
</protein>
<feature type="region of interest" description="Disordered" evidence="1">
    <location>
        <begin position="1"/>
        <end position="23"/>
    </location>
</feature>
<feature type="compositionally biased region" description="Polar residues" evidence="1">
    <location>
        <begin position="1"/>
        <end position="14"/>
    </location>
</feature>
<reference evidence="2" key="2">
    <citation type="submission" date="2023-06" db="EMBL/GenBank/DDBJ databases">
        <authorList>
            <consortium name="Lawrence Berkeley National Laboratory"/>
            <person name="Mondo S.J."/>
            <person name="Hensen N."/>
            <person name="Bonometti L."/>
            <person name="Westerberg I."/>
            <person name="Brannstrom I.O."/>
            <person name="Guillou S."/>
            <person name="Cros-Aarteil S."/>
            <person name="Calhoun S."/>
            <person name="Haridas S."/>
            <person name="Kuo A."/>
            <person name="Pangilinan J."/>
            <person name="Riley R."/>
            <person name="Labutti K."/>
            <person name="Andreopoulos B."/>
            <person name="Lipzen A."/>
            <person name="Chen C."/>
            <person name="Yanf M."/>
            <person name="Daum C."/>
            <person name="Ng V."/>
            <person name="Clum A."/>
            <person name="Steindorff A."/>
            <person name="Ohm R."/>
            <person name="Martin F."/>
            <person name="Silar P."/>
            <person name="Natvig D."/>
            <person name="Lalanne C."/>
            <person name="Gautier V."/>
            <person name="Ament-Velasquez S.L."/>
            <person name="Kruys A."/>
            <person name="Hutchinson M.I."/>
            <person name="Powell A.J."/>
            <person name="Barry K."/>
            <person name="Miller A.N."/>
            <person name="Grigoriev I.V."/>
            <person name="Debuchy R."/>
            <person name="Gladieux P."/>
            <person name="Thoren M.H."/>
            <person name="Johannesson H."/>
        </authorList>
    </citation>
    <scope>NUCLEOTIDE SEQUENCE</scope>
    <source>
        <strain evidence="2">CBS 333.67</strain>
    </source>
</reference>
<organism evidence="2 3">
    <name type="scientific">Chaetomium strumarium</name>
    <dbReference type="NCBI Taxonomy" id="1170767"/>
    <lineage>
        <taxon>Eukaryota</taxon>
        <taxon>Fungi</taxon>
        <taxon>Dikarya</taxon>
        <taxon>Ascomycota</taxon>
        <taxon>Pezizomycotina</taxon>
        <taxon>Sordariomycetes</taxon>
        <taxon>Sordariomycetidae</taxon>
        <taxon>Sordariales</taxon>
        <taxon>Chaetomiaceae</taxon>
        <taxon>Chaetomium</taxon>
    </lineage>
</organism>
<proteinExistence type="predicted"/>
<name>A0AAJ0GMI1_9PEZI</name>
<dbReference type="Proteomes" id="UP001273166">
    <property type="component" value="Unassembled WGS sequence"/>
</dbReference>
<dbReference type="RefSeq" id="XP_062718486.1">
    <property type="nucleotide sequence ID" value="XM_062867245.1"/>
</dbReference>
<evidence type="ECO:0000313" key="2">
    <source>
        <dbReference type="EMBL" id="KAK3302706.1"/>
    </source>
</evidence>
<gene>
    <name evidence="2" type="ORF">B0T15DRAFT_497160</name>
</gene>
<dbReference type="EMBL" id="JAUDZG010000007">
    <property type="protein sequence ID" value="KAK3302706.1"/>
    <property type="molecule type" value="Genomic_DNA"/>
</dbReference>
<dbReference type="AlphaFoldDB" id="A0AAJ0GMI1"/>
<reference evidence="2" key="1">
    <citation type="journal article" date="2023" name="Mol. Phylogenet. Evol.">
        <title>Genome-scale phylogeny and comparative genomics of the fungal order Sordariales.</title>
        <authorList>
            <person name="Hensen N."/>
            <person name="Bonometti L."/>
            <person name="Westerberg I."/>
            <person name="Brannstrom I.O."/>
            <person name="Guillou S."/>
            <person name="Cros-Aarteil S."/>
            <person name="Calhoun S."/>
            <person name="Haridas S."/>
            <person name="Kuo A."/>
            <person name="Mondo S."/>
            <person name="Pangilinan J."/>
            <person name="Riley R."/>
            <person name="LaButti K."/>
            <person name="Andreopoulos B."/>
            <person name="Lipzen A."/>
            <person name="Chen C."/>
            <person name="Yan M."/>
            <person name="Daum C."/>
            <person name="Ng V."/>
            <person name="Clum A."/>
            <person name="Steindorff A."/>
            <person name="Ohm R.A."/>
            <person name="Martin F."/>
            <person name="Silar P."/>
            <person name="Natvig D.O."/>
            <person name="Lalanne C."/>
            <person name="Gautier V."/>
            <person name="Ament-Velasquez S.L."/>
            <person name="Kruys A."/>
            <person name="Hutchinson M.I."/>
            <person name="Powell A.J."/>
            <person name="Barry K."/>
            <person name="Miller A.N."/>
            <person name="Grigoriev I.V."/>
            <person name="Debuchy R."/>
            <person name="Gladieux P."/>
            <person name="Hiltunen Thoren M."/>
            <person name="Johannesson H."/>
        </authorList>
    </citation>
    <scope>NUCLEOTIDE SEQUENCE</scope>
    <source>
        <strain evidence="2">CBS 333.67</strain>
    </source>
</reference>
<dbReference type="GeneID" id="87886074"/>
<sequence>MRVVTTIPSSSTDAVGQGSLASAEAPAEATPFGEIVQKTRDLLGPTFPLRRTSEGIREFSVPSLVPRPSLTREQRDFIAFLFGDRCQDILEQRAADVTLALDKIRSKTPAGTVSPESENDLQKFVNSSRRDLLYVKIMRNNITERYCAPPEVYPEDINDNDGYYLVMDYDMPYLLADDRMWG</sequence>
<keyword evidence="3" id="KW-1185">Reference proteome</keyword>
<evidence type="ECO:0000313" key="3">
    <source>
        <dbReference type="Proteomes" id="UP001273166"/>
    </source>
</evidence>